<organism evidence="6 7">
    <name type="scientific">Geochorda subterranea</name>
    <dbReference type="NCBI Taxonomy" id="3109564"/>
    <lineage>
        <taxon>Bacteria</taxon>
        <taxon>Bacillati</taxon>
        <taxon>Bacillota</taxon>
        <taxon>Limnochordia</taxon>
        <taxon>Limnochordales</taxon>
        <taxon>Geochordaceae</taxon>
        <taxon>Geochorda</taxon>
    </lineage>
</organism>
<evidence type="ECO:0000256" key="3">
    <source>
        <dbReference type="ARBA" id="ARBA00022629"/>
    </source>
</evidence>
<comment type="function">
    <text evidence="1">Transcriptional repressor of xylose-utilizing enzymes.</text>
</comment>
<protein>
    <submittedName>
        <fullName evidence="6">ROK family transcriptional regulator</fullName>
    </submittedName>
</protein>
<dbReference type="Pfam" id="PF12802">
    <property type="entry name" value="MarR_2"/>
    <property type="match status" value="1"/>
</dbReference>
<evidence type="ECO:0000256" key="1">
    <source>
        <dbReference type="ARBA" id="ARBA00002486"/>
    </source>
</evidence>
<dbReference type="PROSITE" id="PS01125">
    <property type="entry name" value="ROK"/>
    <property type="match status" value="1"/>
</dbReference>
<proteinExistence type="inferred from homology"/>
<dbReference type="Pfam" id="PF00480">
    <property type="entry name" value="ROK"/>
    <property type="match status" value="1"/>
</dbReference>
<evidence type="ECO:0000313" key="6">
    <source>
        <dbReference type="EMBL" id="WRP14360.1"/>
    </source>
</evidence>
<comment type="similarity">
    <text evidence="2">Belongs to the ROK (NagC/XylR) family.</text>
</comment>
<dbReference type="InterPro" id="IPR036390">
    <property type="entry name" value="WH_DNA-bd_sf"/>
</dbReference>
<dbReference type="RefSeq" id="WP_324668676.1">
    <property type="nucleotide sequence ID" value="NZ_CP141614.1"/>
</dbReference>
<dbReference type="InterPro" id="IPR000600">
    <property type="entry name" value="ROK"/>
</dbReference>
<dbReference type="InterPro" id="IPR000835">
    <property type="entry name" value="HTH_MarR-typ"/>
</dbReference>
<dbReference type="PANTHER" id="PTHR18964">
    <property type="entry name" value="ROK (REPRESSOR, ORF, KINASE) FAMILY"/>
    <property type="match status" value="1"/>
</dbReference>
<dbReference type="SUPFAM" id="SSF53067">
    <property type="entry name" value="Actin-like ATPase domain"/>
    <property type="match status" value="1"/>
</dbReference>
<reference evidence="7" key="1">
    <citation type="submission" date="2023-12" db="EMBL/GenBank/DDBJ databases">
        <title>Novel isolates from deep terrestrial aquifers shed light on the physiology and ecology of the class Limnochordia.</title>
        <authorList>
            <person name="Karnachuk O.V."/>
            <person name="Lukina A.P."/>
            <person name="Avakyan M.R."/>
            <person name="Kadnikov V."/>
            <person name="Begmatov S."/>
            <person name="Beletsky A.V."/>
            <person name="Mardanov A.V."/>
            <person name="Ravin N.V."/>
        </authorList>
    </citation>
    <scope>NUCLEOTIDE SEQUENCE [LARGE SCALE GENOMIC DNA]</scope>
    <source>
        <strain evidence="7">LN</strain>
    </source>
</reference>
<dbReference type="SUPFAM" id="SSF46785">
    <property type="entry name" value="Winged helix' DNA-binding domain"/>
    <property type="match status" value="1"/>
</dbReference>
<keyword evidence="3" id="KW-0119">Carbohydrate metabolism</keyword>
<accession>A0ABZ1BPB9</accession>
<dbReference type="InterPro" id="IPR043129">
    <property type="entry name" value="ATPase_NBD"/>
</dbReference>
<evidence type="ECO:0000259" key="5">
    <source>
        <dbReference type="Pfam" id="PF12802"/>
    </source>
</evidence>
<dbReference type="CDD" id="cd24076">
    <property type="entry name" value="ASKHA_ATPase_ROK_BsXylR-like"/>
    <property type="match status" value="1"/>
</dbReference>
<dbReference type="Gene3D" id="3.30.420.40">
    <property type="match status" value="2"/>
</dbReference>
<evidence type="ECO:0000313" key="7">
    <source>
        <dbReference type="Proteomes" id="UP001333102"/>
    </source>
</evidence>
<evidence type="ECO:0000256" key="4">
    <source>
        <dbReference type="SAM" id="MobiDB-lite"/>
    </source>
</evidence>
<name>A0ABZ1BPB9_9FIRM</name>
<keyword evidence="3" id="KW-0859">Xylose metabolism</keyword>
<dbReference type="EMBL" id="CP141614">
    <property type="protein sequence ID" value="WRP14360.1"/>
    <property type="molecule type" value="Genomic_DNA"/>
</dbReference>
<sequence>MRIRPPTGDQFFVRALNKGIVLNLLRSRGPISRADIAKATGLNKTTVSALVDELLRQHLVREVGMGESSGGRRPRLLTLHAGAAFAIGADLGVDYFLVVALNLQGQPVWKKRVRRIPGPDPKGQVAQLADLVDEAIAAVSSAPLGLLGIGVGVHGPVEHPSGRLLFAPNLGWADVPVGEWLAERFPVPIVVDNEANAGAVAELWCGAGQEVSSLFYLSVGVGLGAGIVIDGEIYRGTGGTAGEFGHTTIDPAGPPCNCGNRGCLEVFVSERALMGYLQRSGSDPTATGPEEVFQAADAGDATAIAALARLGEYLGIGIANAINTFNPEMVVIGGPVSRAGHHVLNAARRVVEQRALSSPRARARIVISSLGEEACAVGAGVLILQEFFRLPQTKGNGLPAPGRRGSAGRRGPYREEAELPWTRPDRVHYSTVRSLS</sequence>
<evidence type="ECO:0000256" key="2">
    <source>
        <dbReference type="ARBA" id="ARBA00006479"/>
    </source>
</evidence>
<dbReference type="Gene3D" id="1.10.10.10">
    <property type="entry name" value="Winged helix-like DNA-binding domain superfamily/Winged helix DNA-binding domain"/>
    <property type="match status" value="1"/>
</dbReference>
<feature type="region of interest" description="Disordered" evidence="4">
    <location>
        <begin position="395"/>
        <end position="419"/>
    </location>
</feature>
<keyword evidence="7" id="KW-1185">Reference proteome</keyword>
<dbReference type="InterPro" id="IPR049874">
    <property type="entry name" value="ROK_cs"/>
</dbReference>
<feature type="domain" description="HTH marR-type" evidence="5">
    <location>
        <begin position="20"/>
        <end position="62"/>
    </location>
</feature>
<dbReference type="InterPro" id="IPR036388">
    <property type="entry name" value="WH-like_DNA-bd_sf"/>
</dbReference>
<dbReference type="Proteomes" id="UP001333102">
    <property type="component" value="Chromosome"/>
</dbReference>
<gene>
    <name evidence="6" type="ORF">VLY81_13210</name>
</gene>
<dbReference type="PANTHER" id="PTHR18964:SF149">
    <property type="entry name" value="BIFUNCTIONAL UDP-N-ACETYLGLUCOSAMINE 2-EPIMERASE_N-ACETYLMANNOSAMINE KINASE"/>
    <property type="match status" value="1"/>
</dbReference>